<evidence type="ECO:0000256" key="1">
    <source>
        <dbReference type="ARBA" id="ARBA00004173"/>
    </source>
</evidence>
<dbReference type="AlphaFoldDB" id="A0A9Q0GBZ7"/>
<dbReference type="Proteomes" id="UP001141552">
    <property type="component" value="Unassembled WGS sequence"/>
</dbReference>
<reference evidence="9" key="2">
    <citation type="journal article" date="2023" name="Plants (Basel)">
        <title>Annotation of the Turnera subulata (Passifloraceae) Draft Genome Reveals the S-Locus Evolved after the Divergence of Turneroideae from Passifloroideae in a Stepwise Manner.</title>
        <authorList>
            <person name="Henning P.M."/>
            <person name="Roalson E.H."/>
            <person name="Mir W."/>
            <person name="McCubbin A.G."/>
            <person name="Shore J.S."/>
        </authorList>
    </citation>
    <scope>NUCLEOTIDE SEQUENCE</scope>
    <source>
        <strain evidence="9">F60SS</strain>
    </source>
</reference>
<dbReference type="InterPro" id="IPR052473">
    <property type="entry name" value="mtLSU_mL53"/>
</dbReference>
<evidence type="ECO:0000256" key="5">
    <source>
        <dbReference type="ARBA" id="ARBA00023128"/>
    </source>
</evidence>
<keyword evidence="5" id="KW-0496">Mitochondrion</keyword>
<dbReference type="InterPro" id="IPR019716">
    <property type="entry name" value="Ribosomal_mL53"/>
</dbReference>
<dbReference type="SUPFAM" id="SSF51735">
    <property type="entry name" value="NAD(P)-binding Rossmann-fold domains"/>
    <property type="match status" value="1"/>
</dbReference>
<dbReference type="Gene3D" id="3.40.50.720">
    <property type="entry name" value="NAD(P)-binding Rossmann-like Domain"/>
    <property type="match status" value="1"/>
</dbReference>
<comment type="similarity">
    <text evidence="2">Belongs to the mitochondrion-specific ribosomal protein mL53 family.</text>
</comment>
<evidence type="ECO:0000313" key="9">
    <source>
        <dbReference type="EMBL" id="KAJ4846923.1"/>
    </source>
</evidence>
<dbReference type="Pfam" id="PF10780">
    <property type="entry name" value="MRP_L53"/>
    <property type="match status" value="1"/>
</dbReference>
<proteinExistence type="inferred from homology"/>
<comment type="caution">
    <text evidence="9">The sequence shown here is derived from an EMBL/GenBank/DDBJ whole genome shotgun (WGS) entry which is preliminary data.</text>
</comment>
<accession>A0A9Q0GBZ7</accession>
<dbReference type="InterPro" id="IPR036291">
    <property type="entry name" value="NAD(P)-bd_dom_sf"/>
</dbReference>
<dbReference type="EMBL" id="JAKUCV010001313">
    <property type="protein sequence ID" value="KAJ4846923.1"/>
    <property type="molecule type" value="Genomic_DNA"/>
</dbReference>
<organism evidence="9 10">
    <name type="scientific">Turnera subulata</name>
    <dbReference type="NCBI Taxonomy" id="218843"/>
    <lineage>
        <taxon>Eukaryota</taxon>
        <taxon>Viridiplantae</taxon>
        <taxon>Streptophyta</taxon>
        <taxon>Embryophyta</taxon>
        <taxon>Tracheophyta</taxon>
        <taxon>Spermatophyta</taxon>
        <taxon>Magnoliopsida</taxon>
        <taxon>eudicotyledons</taxon>
        <taxon>Gunneridae</taxon>
        <taxon>Pentapetalae</taxon>
        <taxon>rosids</taxon>
        <taxon>fabids</taxon>
        <taxon>Malpighiales</taxon>
        <taxon>Passifloraceae</taxon>
        <taxon>Turnera</taxon>
    </lineage>
</organism>
<reference evidence="9" key="1">
    <citation type="submission" date="2022-02" db="EMBL/GenBank/DDBJ databases">
        <authorList>
            <person name="Henning P.M."/>
            <person name="McCubbin A.G."/>
            <person name="Shore J.S."/>
        </authorList>
    </citation>
    <scope>NUCLEOTIDE SEQUENCE</scope>
    <source>
        <strain evidence="9">F60SS</strain>
        <tissue evidence="9">Leaves</tissue>
    </source>
</reference>
<dbReference type="PANTHER" id="PTHR33618:SF1">
    <property type="entry name" value="LARGE RIBOSOMAL SUBUNIT PROTEIN ML53"/>
    <property type="match status" value="1"/>
</dbReference>
<keyword evidence="10" id="KW-1185">Reference proteome</keyword>
<protein>
    <recommendedName>
        <fullName evidence="7">Large ribosomal subunit protein mL53</fullName>
    </recommendedName>
    <alternativeName>
        <fullName evidence="8">39S ribosomal protein L53, mitochondrial</fullName>
    </alternativeName>
</protein>
<keyword evidence="3" id="KW-0809">Transit peptide</keyword>
<keyword evidence="6" id="KW-0687">Ribonucleoprotein</keyword>
<dbReference type="PANTHER" id="PTHR33618">
    <property type="entry name" value="39S RIBOSOMAL PROTEIN L53, MITOCHONDRIAL"/>
    <property type="match status" value="1"/>
</dbReference>
<name>A0A9Q0GBZ7_9ROSI</name>
<comment type="subcellular location">
    <subcellularLocation>
        <location evidence="1">Mitochondrion</location>
    </subcellularLocation>
</comment>
<dbReference type="Gene3D" id="3.40.30.10">
    <property type="entry name" value="Glutaredoxin"/>
    <property type="match status" value="1"/>
</dbReference>
<evidence type="ECO:0000256" key="3">
    <source>
        <dbReference type="ARBA" id="ARBA00022946"/>
    </source>
</evidence>
<dbReference type="Pfam" id="PF00106">
    <property type="entry name" value="adh_short"/>
    <property type="match status" value="1"/>
</dbReference>
<evidence type="ECO:0000256" key="7">
    <source>
        <dbReference type="ARBA" id="ARBA00035180"/>
    </source>
</evidence>
<dbReference type="OrthoDB" id="2012048at2759"/>
<gene>
    <name evidence="9" type="ORF">Tsubulata_010322</name>
</gene>
<keyword evidence="4" id="KW-0689">Ribosomal protein</keyword>
<evidence type="ECO:0000256" key="4">
    <source>
        <dbReference type="ARBA" id="ARBA00022980"/>
    </source>
</evidence>
<evidence type="ECO:0000313" key="10">
    <source>
        <dbReference type="Proteomes" id="UP001141552"/>
    </source>
</evidence>
<sequence>MWKGEMLKALSKVKIEFNALDPRLSSCMEFLAQCNSRQAKDSNPSCQLLVKRRTDDHPPQITVTFTNGAEHVFDATSTTAHSIRSIILDKSRELEAKQMFLDSGEKWPVLIPEDELHMSFPGTKRKEDQMTVSSPAAASLGAGKMKTVLITGAGKGLGRALALELAKRGHTVIGCSRSQDNLNSLQSLLDQTTTNTNPRHLLLNADVVFPNSSLPLNFLPFPSSLMYRSNSSVEELARAIMENKGVPPDIIGTAGGINGVSALVCSEQCRDHKQEQQDMGGLT</sequence>
<evidence type="ECO:0000256" key="2">
    <source>
        <dbReference type="ARBA" id="ARBA00005557"/>
    </source>
</evidence>
<evidence type="ECO:0000256" key="6">
    <source>
        <dbReference type="ARBA" id="ARBA00023274"/>
    </source>
</evidence>
<evidence type="ECO:0000256" key="8">
    <source>
        <dbReference type="ARBA" id="ARBA00042721"/>
    </source>
</evidence>
<dbReference type="GO" id="GO:0005762">
    <property type="term" value="C:mitochondrial large ribosomal subunit"/>
    <property type="evidence" value="ECO:0007669"/>
    <property type="project" value="TreeGrafter"/>
</dbReference>
<dbReference type="InterPro" id="IPR002347">
    <property type="entry name" value="SDR_fam"/>
</dbReference>